<feature type="transmembrane region" description="Helical" evidence="13">
    <location>
        <begin position="131"/>
        <end position="150"/>
    </location>
</feature>
<evidence type="ECO:0000256" key="12">
    <source>
        <dbReference type="RuleBase" id="RU004424"/>
    </source>
</evidence>
<keyword evidence="6 13" id="KW-1133">Transmembrane helix</keyword>
<protein>
    <recommendedName>
        <fullName evidence="12">Taste receptor type 2</fullName>
    </recommendedName>
</protein>
<comment type="similarity">
    <text evidence="2 11">Belongs to the G-protein coupled receptor T2R family.</text>
</comment>
<keyword evidence="5 12" id="KW-0812">Transmembrane</keyword>
<feature type="transmembrane region" description="Helical" evidence="13">
    <location>
        <begin position="236"/>
        <end position="258"/>
    </location>
</feature>
<evidence type="ECO:0000256" key="4">
    <source>
        <dbReference type="ARBA" id="ARBA00022606"/>
    </source>
</evidence>
<evidence type="ECO:0000313" key="16">
    <source>
        <dbReference type="RefSeq" id="XP_008584919.1"/>
    </source>
</evidence>
<reference evidence="16" key="1">
    <citation type="submission" date="2025-08" db="UniProtKB">
        <authorList>
            <consortium name="RefSeq"/>
        </authorList>
    </citation>
    <scope>IDENTIFICATION</scope>
</reference>
<dbReference type="PROSITE" id="PS50262">
    <property type="entry name" value="G_PROTEIN_RECEP_F1_2"/>
    <property type="match status" value="1"/>
</dbReference>
<keyword evidence="9 12" id="KW-0675">Receptor</keyword>
<gene>
    <name evidence="16" type="primary">LOC103602288</name>
</gene>
<evidence type="ECO:0000256" key="6">
    <source>
        <dbReference type="ARBA" id="ARBA00022989"/>
    </source>
</evidence>
<evidence type="ECO:0000259" key="14">
    <source>
        <dbReference type="PROSITE" id="PS50262"/>
    </source>
</evidence>
<dbReference type="SUPFAM" id="SSF81321">
    <property type="entry name" value="Family A G protein-coupled receptor-like"/>
    <property type="match status" value="1"/>
</dbReference>
<keyword evidence="15" id="KW-1185">Reference proteome</keyword>
<accession>A0ABM0RWC8</accession>
<name>A0ABM0RWC8_GALVR</name>
<dbReference type="RefSeq" id="XP_008584919.1">
    <property type="nucleotide sequence ID" value="XM_008586697.1"/>
</dbReference>
<evidence type="ECO:0000313" key="15">
    <source>
        <dbReference type="Proteomes" id="UP000694923"/>
    </source>
</evidence>
<evidence type="ECO:0000256" key="2">
    <source>
        <dbReference type="ARBA" id="ARBA00007376"/>
    </source>
</evidence>
<dbReference type="PANTHER" id="PTHR11394:SF78">
    <property type="entry name" value="TASTE RECEPTOR TYPE 2"/>
    <property type="match status" value="1"/>
</dbReference>
<dbReference type="PANTHER" id="PTHR11394">
    <property type="entry name" value="TASTE RECEPTOR TYPE 2"/>
    <property type="match status" value="1"/>
</dbReference>
<evidence type="ECO:0000256" key="10">
    <source>
        <dbReference type="ARBA" id="ARBA00023224"/>
    </source>
</evidence>
<evidence type="ECO:0000256" key="3">
    <source>
        <dbReference type="ARBA" id="ARBA00022480"/>
    </source>
</evidence>
<dbReference type="InterPro" id="IPR017452">
    <property type="entry name" value="GPCR_Rhodpsn_7TM"/>
</dbReference>
<organism evidence="15 16">
    <name type="scientific">Galeopterus variegatus</name>
    <name type="common">Malayan flying lemur</name>
    <name type="synonym">Cynocephalus variegatus</name>
    <dbReference type="NCBI Taxonomy" id="482537"/>
    <lineage>
        <taxon>Eukaryota</taxon>
        <taxon>Metazoa</taxon>
        <taxon>Chordata</taxon>
        <taxon>Craniata</taxon>
        <taxon>Vertebrata</taxon>
        <taxon>Euteleostomi</taxon>
        <taxon>Mammalia</taxon>
        <taxon>Eutheria</taxon>
        <taxon>Euarchontoglires</taxon>
        <taxon>Dermoptera</taxon>
        <taxon>Cynocephalidae</taxon>
        <taxon>Galeopterus</taxon>
    </lineage>
</organism>
<dbReference type="Proteomes" id="UP000694923">
    <property type="component" value="Unplaced"/>
</dbReference>
<evidence type="ECO:0000256" key="5">
    <source>
        <dbReference type="ARBA" id="ARBA00022692"/>
    </source>
</evidence>
<proteinExistence type="inferred from homology"/>
<keyword evidence="10 12" id="KW-0807">Transducer</keyword>
<evidence type="ECO:0000256" key="11">
    <source>
        <dbReference type="RuleBase" id="RU004423"/>
    </source>
</evidence>
<feature type="transmembrane region" description="Helical" evidence="13">
    <location>
        <begin position="264"/>
        <end position="288"/>
    </location>
</feature>
<evidence type="ECO:0000256" key="7">
    <source>
        <dbReference type="ARBA" id="ARBA00023040"/>
    </source>
</evidence>
<sequence length="315" mass="35548">MEMSTGMKISFLVLATGELVLGMLGNGLIGLINCIEWMKSRKVSSADFILTSLAMARIIQLSITLFNSFIAALSPHLYATGILANLVSILLTLTHHLTTWLAACLSIFYLLKIANFNHFFFLWLKARMNRVVLVVSLGFLFSVCVNFLILEAFGELGINTFHVHERNMTVHFVVCEIFYFKSLTLFSLTFVIPFLLSLTSLLLLLLSLVRHTKNMQLNSMGSGDSSTEAHKRAMKVVTTFLILFIIYFFPTVIGSWIFHKVQSYEVMMCFVVISTAFPSGHSFIIILGNRKLRQSSLRLLCHLKFSLRKAKPLIS</sequence>
<feature type="transmembrane region" description="Helical" evidence="13">
    <location>
        <begin position="186"/>
        <end position="209"/>
    </location>
</feature>
<feature type="transmembrane region" description="Helical" evidence="13">
    <location>
        <begin position="12"/>
        <end position="35"/>
    </location>
</feature>
<dbReference type="GeneID" id="103602288"/>
<keyword evidence="4 12" id="KW-0716">Sensory transduction</keyword>
<comment type="subcellular location">
    <subcellularLocation>
        <location evidence="1 12">Membrane</location>
        <topology evidence="1 12">Multi-pass membrane protein</topology>
    </subcellularLocation>
</comment>
<evidence type="ECO:0000256" key="1">
    <source>
        <dbReference type="ARBA" id="ARBA00004141"/>
    </source>
</evidence>
<feature type="domain" description="G-protein coupled receptors family 1 profile" evidence="14">
    <location>
        <begin position="25"/>
        <end position="253"/>
    </location>
</feature>
<evidence type="ECO:0000256" key="8">
    <source>
        <dbReference type="ARBA" id="ARBA00023136"/>
    </source>
</evidence>
<evidence type="ECO:0000256" key="13">
    <source>
        <dbReference type="SAM" id="Phobius"/>
    </source>
</evidence>
<keyword evidence="7 12" id="KW-0297">G-protein coupled receptor</keyword>
<dbReference type="InterPro" id="IPR007960">
    <property type="entry name" value="TAS2R"/>
</dbReference>
<keyword evidence="3 12" id="KW-0919">Taste</keyword>
<keyword evidence="8 12" id="KW-0472">Membrane</keyword>
<dbReference type="Gene3D" id="1.20.1070.10">
    <property type="entry name" value="Rhodopsin 7-helix transmembrane proteins"/>
    <property type="match status" value="1"/>
</dbReference>
<dbReference type="Pfam" id="PF05296">
    <property type="entry name" value="TAS2R"/>
    <property type="match status" value="1"/>
</dbReference>
<evidence type="ECO:0000256" key="9">
    <source>
        <dbReference type="ARBA" id="ARBA00023170"/>
    </source>
</evidence>